<keyword evidence="5" id="KW-0119">Carbohydrate metabolism</keyword>
<dbReference type="AlphaFoldDB" id="A0A3A1USC5"/>
<dbReference type="PANTHER" id="PTHR34823">
    <property type="entry name" value="GLCNAC-BINDING PROTEIN A"/>
    <property type="match status" value="1"/>
</dbReference>
<dbReference type="GO" id="GO:0004553">
    <property type="term" value="F:hydrolase activity, hydrolyzing O-glycosyl compounds"/>
    <property type="evidence" value="ECO:0007669"/>
    <property type="project" value="InterPro"/>
</dbReference>
<dbReference type="InterPro" id="IPR014756">
    <property type="entry name" value="Ig_E-set"/>
</dbReference>
<dbReference type="PROSITE" id="PS51257">
    <property type="entry name" value="PROKAR_LIPOPROTEIN"/>
    <property type="match status" value="1"/>
</dbReference>
<dbReference type="Pfam" id="PF02839">
    <property type="entry name" value="CBM_5_12"/>
    <property type="match status" value="1"/>
</dbReference>
<dbReference type="OrthoDB" id="2702399at2"/>
<dbReference type="InterPro" id="IPR036573">
    <property type="entry name" value="CBM_sf_5/12"/>
</dbReference>
<dbReference type="InterPro" id="IPR013783">
    <property type="entry name" value="Ig-like_fold"/>
</dbReference>
<keyword evidence="4" id="KW-0378">Hydrolase</keyword>
<name>A0A3A1USC5_9BACL</name>
<dbReference type="InterPro" id="IPR004302">
    <property type="entry name" value="Cellulose/chitin-bd_N"/>
</dbReference>
<dbReference type="GO" id="GO:0005576">
    <property type="term" value="C:extracellular region"/>
    <property type="evidence" value="ECO:0007669"/>
    <property type="project" value="UniProtKB-SubCell"/>
</dbReference>
<comment type="subcellular location">
    <subcellularLocation>
        <location evidence="1">Secreted</location>
    </subcellularLocation>
</comment>
<feature type="domain" description="Fibronectin type-III" evidence="9">
    <location>
        <begin position="218"/>
        <end position="305"/>
    </location>
</feature>
<evidence type="ECO:0000256" key="6">
    <source>
        <dbReference type="ARBA" id="ARBA00023295"/>
    </source>
</evidence>
<protein>
    <submittedName>
        <fullName evidence="10">Chitin-binding protein</fullName>
    </submittedName>
</protein>
<gene>
    <name evidence="10" type="ORF">D3P08_20910</name>
</gene>
<proteinExistence type="predicted"/>
<dbReference type="Gene3D" id="2.70.50.50">
    <property type="entry name" value="chitin-binding protein cbp21"/>
    <property type="match status" value="1"/>
</dbReference>
<evidence type="ECO:0000313" key="11">
    <source>
        <dbReference type="Proteomes" id="UP000266482"/>
    </source>
</evidence>
<dbReference type="CDD" id="cd00063">
    <property type="entry name" value="FN3"/>
    <property type="match status" value="2"/>
</dbReference>
<dbReference type="Gene3D" id="2.10.10.20">
    <property type="entry name" value="Carbohydrate-binding module superfamily 5/12"/>
    <property type="match status" value="1"/>
</dbReference>
<sequence length="451" mass="47302">MNQLRIDSRMFYRIMLASGGLLLILACMFAFAKSVSAHGYIDSPASRAILCKNGVNTNCGNIVYEPQSLEGLKGFPAAGPADGKIASAGLAAFAPLDAQTSTRWSKVNMSSGTNTFTWKFTARHATTSYRYFITKPTWNPDAPLSRAQFDLTPFCTVQGNGQQPPETLSHSCNVPARSGYHVILGVWDIADTQNAWYIVIDAQFSGSNPPGDTTAPSAPANVRSSNVGTTSLTLAWNASTDNIGVTGYEVFSGSSSTPIATTSGTSVNLTNLNAGTAYSFTVKAYDAAGNRSAASASHQVTTSPLPTNDTTAPSAPTNLHVMGTPTSSSVSLMWNPSTDNVGVAGYRIYQGSTLVATVTGTDRVVTGLSPSTQYTFTVRAFDAAGNVSANSNAVTVTTAAGQTGATPWAPNTAYAVGDLVTYNGATYKCRQAHTSLTGWEPSIVPALWELQ</sequence>
<dbReference type="Proteomes" id="UP000266482">
    <property type="component" value="Unassembled WGS sequence"/>
</dbReference>
<dbReference type="SMART" id="SM00495">
    <property type="entry name" value="ChtBD3"/>
    <property type="match status" value="1"/>
</dbReference>
<dbReference type="PANTHER" id="PTHR34823:SF1">
    <property type="entry name" value="CHITIN-BINDING TYPE-4 DOMAIN-CONTAINING PROTEIN"/>
    <property type="match status" value="1"/>
</dbReference>
<dbReference type="InterPro" id="IPR036116">
    <property type="entry name" value="FN3_sf"/>
</dbReference>
<dbReference type="Pfam" id="PF03067">
    <property type="entry name" value="LPMO_10"/>
    <property type="match status" value="1"/>
</dbReference>
<dbReference type="InterPro" id="IPR003961">
    <property type="entry name" value="FN3_dom"/>
</dbReference>
<evidence type="ECO:0000256" key="4">
    <source>
        <dbReference type="ARBA" id="ARBA00022801"/>
    </source>
</evidence>
<evidence type="ECO:0000256" key="5">
    <source>
        <dbReference type="ARBA" id="ARBA00023277"/>
    </source>
</evidence>
<dbReference type="GO" id="GO:0030246">
    <property type="term" value="F:carbohydrate binding"/>
    <property type="evidence" value="ECO:0007669"/>
    <property type="project" value="InterPro"/>
</dbReference>
<keyword evidence="7" id="KW-0624">Polysaccharide degradation</keyword>
<comment type="caution">
    <text evidence="10">The sequence shown here is derived from an EMBL/GenBank/DDBJ whole genome shotgun (WGS) entry which is preliminary data.</text>
</comment>
<dbReference type="Gene3D" id="2.60.40.10">
    <property type="entry name" value="Immunoglobulins"/>
    <property type="match status" value="2"/>
</dbReference>
<evidence type="ECO:0000256" key="7">
    <source>
        <dbReference type="ARBA" id="ARBA00023326"/>
    </source>
</evidence>
<feature type="domain" description="Fibronectin type-III" evidence="9">
    <location>
        <begin position="315"/>
        <end position="401"/>
    </location>
</feature>
<dbReference type="FunFam" id="2.60.40.10:FF:001114">
    <property type="entry name" value="Chitinase A1"/>
    <property type="match status" value="1"/>
</dbReference>
<dbReference type="GO" id="GO:0000272">
    <property type="term" value="P:polysaccharide catabolic process"/>
    <property type="evidence" value="ECO:0007669"/>
    <property type="project" value="UniProtKB-KW"/>
</dbReference>
<dbReference type="SUPFAM" id="SSF51055">
    <property type="entry name" value="Carbohydrate binding domain"/>
    <property type="match status" value="1"/>
</dbReference>
<feature type="region of interest" description="Disordered" evidence="8">
    <location>
        <begin position="295"/>
        <end position="318"/>
    </location>
</feature>
<evidence type="ECO:0000313" key="10">
    <source>
        <dbReference type="EMBL" id="RIX50311.1"/>
    </source>
</evidence>
<dbReference type="InterPro" id="IPR051024">
    <property type="entry name" value="GlcNAc_Chitin_IntDeg"/>
</dbReference>
<dbReference type="FunFam" id="2.70.50.50:FF:000001">
    <property type="entry name" value="Chitin-binding protein"/>
    <property type="match status" value="1"/>
</dbReference>
<dbReference type="Pfam" id="PF00041">
    <property type="entry name" value="fn3"/>
    <property type="match status" value="2"/>
</dbReference>
<reference evidence="10 11" key="1">
    <citation type="submission" date="2018-09" db="EMBL/GenBank/DDBJ databases">
        <title>Paenibacillus aracenensis nov. sp. isolated from a cave in southern Spain.</title>
        <authorList>
            <person name="Jurado V."/>
            <person name="Gutierrez-Patricio S."/>
            <person name="Gonzalez-Pimentel J.L."/>
            <person name="Miller A.Z."/>
            <person name="Laiz L."/>
            <person name="Saiz-Jimenez C."/>
        </authorList>
    </citation>
    <scope>NUCLEOTIDE SEQUENCE [LARGE SCALE GENOMIC DNA]</scope>
    <source>
        <strain evidence="10 11">DSM 22867</strain>
    </source>
</reference>
<keyword evidence="11" id="KW-1185">Reference proteome</keyword>
<dbReference type="SUPFAM" id="SSF81296">
    <property type="entry name" value="E set domains"/>
    <property type="match status" value="1"/>
</dbReference>
<evidence type="ECO:0000256" key="1">
    <source>
        <dbReference type="ARBA" id="ARBA00004613"/>
    </source>
</evidence>
<dbReference type="PROSITE" id="PS50853">
    <property type="entry name" value="FN3"/>
    <property type="match status" value="2"/>
</dbReference>
<dbReference type="SMART" id="SM00060">
    <property type="entry name" value="FN3"/>
    <property type="match status" value="2"/>
</dbReference>
<accession>A0A3A1USC5</accession>
<keyword evidence="6" id="KW-0326">Glycosidase</keyword>
<keyword evidence="3" id="KW-0732">Signal</keyword>
<dbReference type="SUPFAM" id="SSF49265">
    <property type="entry name" value="Fibronectin type III"/>
    <property type="match status" value="1"/>
</dbReference>
<dbReference type="RefSeq" id="WP_119602060.1">
    <property type="nucleotide sequence ID" value="NZ_QXQA01000015.1"/>
</dbReference>
<dbReference type="InterPro" id="IPR003610">
    <property type="entry name" value="CBM5/12"/>
</dbReference>
<evidence type="ECO:0000256" key="2">
    <source>
        <dbReference type="ARBA" id="ARBA00022525"/>
    </source>
</evidence>
<feature type="compositionally biased region" description="Polar residues" evidence="8">
    <location>
        <begin position="295"/>
        <end position="317"/>
    </location>
</feature>
<keyword evidence="2" id="KW-0964">Secreted</keyword>
<organism evidence="10 11">
    <name type="scientific">Paenibacillus nanensis</name>
    <dbReference type="NCBI Taxonomy" id="393251"/>
    <lineage>
        <taxon>Bacteria</taxon>
        <taxon>Bacillati</taxon>
        <taxon>Bacillota</taxon>
        <taxon>Bacilli</taxon>
        <taxon>Bacillales</taxon>
        <taxon>Paenibacillaceae</taxon>
        <taxon>Paenibacillus</taxon>
    </lineage>
</organism>
<dbReference type="EMBL" id="QXQA01000015">
    <property type="protein sequence ID" value="RIX50311.1"/>
    <property type="molecule type" value="Genomic_DNA"/>
</dbReference>
<evidence type="ECO:0000256" key="3">
    <source>
        <dbReference type="ARBA" id="ARBA00022729"/>
    </source>
</evidence>
<evidence type="ECO:0000259" key="9">
    <source>
        <dbReference type="PROSITE" id="PS50853"/>
    </source>
</evidence>
<dbReference type="CDD" id="cd21177">
    <property type="entry name" value="LPMO_AA10"/>
    <property type="match status" value="1"/>
</dbReference>
<evidence type="ECO:0000256" key="8">
    <source>
        <dbReference type="SAM" id="MobiDB-lite"/>
    </source>
</evidence>
<dbReference type="CDD" id="cd12214">
    <property type="entry name" value="ChiA1_BD"/>
    <property type="match status" value="1"/>
</dbReference>